<feature type="region of interest" description="Disordered" evidence="1">
    <location>
        <begin position="583"/>
        <end position="610"/>
    </location>
</feature>
<feature type="chain" id="PRO_5012533613" evidence="3">
    <location>
        <begin position="19"/>
        <end position="610"/>
    </location>
</feature>
<feature type="transmembrane region" description="Helical" evidence="2">
    <location>
        <begin position="310"/>
        <end position="330"/>
    </location>
</feature>
<name>A0A226EFZ0_FOLCA</name>
<dbReference type="OrthoDB" id="6134459at2759"/>
<dbReference type="CDD" id="cd15039">
    <property type="entry name" value="7tmB3_Methuselah-like"/>
    <property type="match status" value="1"/>
</dbReference>
<dbReference type="PANTHER" id="PTHR46953">
    <property type="entry name" value="G-PROTEIN COUPLED RECEPTOR MTH-LIKE 1-RELATED"/>
    <property type="match status" value="1"/>
</dbReference>
<evidence type="ECO:0000256" key="3">
    <source>
        <dbReference type="SAM" id="SignalP"/>
    </source>
</evidence>
<dbReference type="Gene3D" id="1.20.1070.10">
    <property type="entry name" value="Rhodopsin 7-helix transmembrane proteins"/>
    <property type="match status" value="2"/>
</dbReference>
<evidence type="ECO:0000256" key="2">
    <source>
        <dbReference type="SAM" id="Phobius"/>
    </source>
</evidence>
<feature type="compositionally biased region" description="Polar residues" evidence="1">
    <location>
        <begin position="584"/>
        <end position="610"/>
    </location>
</feature>
<comment type="caution">
    <text evidence="4">The sequence shown here is derived from an EMBL/GenBank/DDBJ whole genome shotgun (WGS) entry which is preliminary data.</text>
</comment>
<feature type="signal peptide" evidence="3">
    <location>
        <begin position="1"/>
        <end position="18"/>
    </location>
</feature>
<keyword evidence="3" id="KW-0732">Signal</keyword>
<sequence>MVFKIFVIFLTLFCLVRCEIVNFGVCCSNKNCTKIQNDDTFSGQLFQEFLVKHQNLIDSGYNEDELTNVDFSERWIYQSISCPNGTSSLLVQNATEDVKLFLSNGYLKNGKDYLPPNEYCINKISPILDHMELIVCNPEKCSEEKPCSKSVPKCCPPHEVADFSLYQDGTVRCRPAGNASWSPMFYSDLHSKAPLTEIGIGQRPKVTISHPREWCRSSIIAYPLKHSSKIPKKDVFRILLDGSVWMKHDKWKWNLLAPGTFCLDGAKNVDDDASPNATFSGDFQDTVIIDCRDYSEVVKPCVSNVGTSKAYAVSFLVGSAFLLITVLVYILGEKKNVHGYTSIAYFGSMFAMYIFTGLSKLDYLTFFGNSGNYGCLIIAIGAHFFWLCTFCWMSCVNFSLWWTFRSLLPTGGKSKGLSRFMLYALFSLGTPSTIVGVAVVLDYFYKNDIESDIITPEYGKLNCFMNPEYALLPYLLVLFAKLVLLTGIPWCFEFVSWATTPCGEIPWYWGIFDYINIFQAFAIFVTFVCKSETINSLEAKFPTFKRIMLFVSISPEKSDDLLTRFPYLKFIVKPLTRRHKTSLRAVSSTKTTGVESSRNSTSHRNQFATK</sequence>
<feature type="transmembrane region" description="Helical" evidence="2">
    <location>
        <begin position="420"/>
        <end position="441"/>
    </location>
</feature>
<dbReference type="EMBL" id="LNIX01000004">
    <property type="protein sequence ID" value="OXA56280.1"/>
    <property type="molecule type" value="Genomic_DNA"/>
</dbReference>
<dbReference type="PANTHER" id="PTHR46953:SF1">
    <property type="entry name" value="G-PROTEIN COUPLED RECEPTOR MTH-LIKE 1-RELATED"/>
    <property type="match status" value="1"/>
</dbReference>
<reference evidence="4 5" key="1">
    <citation type="submission" date="2015-12" db="EMBL/GenBank/DDBJ databases">
        <title>The genome of Folsomia candida.</title>
        <authorList>
            <person name="Faddeeva A."/>
            <person name="Derks M.F."/>
            <person name="Anvar Y."/>
            <person name="Smit S."/>
            <person name="Van Straalen N."/>
            <person name="Roelofs D."/>
        </authorList>
    </citation>
    <scope>NUCLEOTIDE SEQUENCE [LARGE SCALE GENOMIC DNA]</scope>
    <source>
        <strain evidence="4 5">VU population</strain>
        <tissue evidence="4">Whole body</tissue>
    </source>
</reference>
<organism evidence="4 5">
    <name type="scientific">Folsomia candida</name>
    <name type="common">Springtail</name>
    <dbReference type="NCBI Taxonomy" id="158441"/>
    <lineage>
        <taxon>Eukaryota</taxon>
        <taxon>Metazoa</taxon>
        <taxon>Ecdysozoa</taxon>
        <taxon>Arthropoda</taxon>
        <taxon>Hexapoda</taxon>
        <taxon>Collembola</taxon>
        <taxon>Entomobryomorpha</taxon>
        <taxon>Isotomoidea</taxon>
        <taxon>Isotomidae</taxon>
        <taxon>Proisotominae</taxon>
        <taxon>Folsomia</taxon>
    </lineage>
</organism>
<gene>
    <name evidence="4" type="ORF">Fcan01_10063</name>
</gene>
<dbReference type="AlphaFoldDB" id="A0A226EFZ0"/>
<keyword evidence="2" id="KW-0812">Transmembrane</keyword>
<proteinExistence type="predicted"/>
<dbReference type="Proteomes" id="UP000198287">
    <property type="component" value="Unassembled WGS sequence"/>
</dbReference>
<keyword evidence="5" id="KW-1185">Reference proteome</keyword>
<accession>A0A226EFZ0</accession>
<evidence type="ECO:0000313" key="5">
    <source>
        <dbReference type="Proteomes" id="UP000198287"/>
    </source>
</evidence>
<feature type="transmembrane region" description="Helical" evidence="2">
    <location>
        <begin position="507"/>
        <end position="528"/>
    </location>
</feature>
<feature type="transmembrane region" description="Helical" evidence="2">
    <location>
        <begin position="337"/>
        <end position="356"/>
    </location>
</feature>
<keyword evidence="2" id="KW-1133">Transmembrane helix</keyword>
<feature type="transmembrane region" description="Helical" evidence="2">
    <location>
        <begin position="376"/>
        <end position="400"/>
    </location>
</feature>
<keyword evidence="4" id="KW-0675">Receptor</keyword>
<protein>
    <submittedName>
        <fullName evidence="4">G-protein coupled receptor Mth</fullName>
    </submittedName>
</protein>
<keyword evidence="2" id="KW-0472">Membrane</keyword>
<evidence type="ECO:0000256" key="1">
    <source>
        <dbReference type="SAM" id="MobiDB-lite"/>
    </source>
</evidence>
<evidence type="ECO:0000313" key="4">
    <source>
        <dbReference type="EMBL" id="OXA56280.1"/>
    </source>
</evidence>
<dbReference type="InterPro" id="IPR052808">
    <property type="entry name" value="GPCR_Mth-like"/>
</dbReference>
<feature type="transmembrane region" description="Helical" evidence="2">
    <location>
        <begin position="471"/>
        <end position="495"/>
    </location>
</feature>